<name>W0EC40_9FIRM</name>
<proteinExistence type="predicted"/>
<dbReference type="KEGG" id="dmt:DESME_02965"/>
<protein>
    <recommendedName>
        <fullName evidence="3">Kinase</fullName>
    </recommendedName>
</protein>
<dbReference type="EMBL" id="CP007032">
    <property type="protein sequence ID" value="AHF08440.1"/>
    <property type="molecule type" value="Genomic_DNA"/>
</dbReference>
<dbReference type="OrthoDB" id="2082816at2"/>
<keyword evidence="2" id="KW-1185">Reference proteome</keyword>
<dbReference type="eggNOG" id="ENOG5032YYD">
    <property type="taxonomic scope" value="Bacteria"/>
</dbReference>
<dbReference type="AlphaFoldDB" id="W0EC40"/>
<gene>
    <name evidence="1" type="ORF">DESME_02965</name>
</gene>
<dbReference type="RefSeq" id="WP_006717484.1">
    <property type="nucleotide sequence ID" value="NZ_CP007032.1"/>
</dbReference>
<evidence type="ECO:0000313" key="1">
    <source>
        <dbReference type="EMBL" id="AHF08440.1"/>
    </source>
</evidence>
<sequence>MNKLLYFPYISIPNSQWLIQTLLYWDEVASIVPFEYARRTNCLDSHMQLLIREELVKQIFPEQYIFRFNDFTYNFLKYVDTDPVIRSISDLGKRGLIGKNKLLIKTEKVHMAKLSDIGYELVERGLAKDKGRWFEIESYTAKSFMTYLAFLLGQETGFVPSTDTYNGFSNLLTHKENSRKATISNRVRDELRAQILNKILPVPRYIENFADILRFKHKNHDELERYRNFIESFIIDIDAVSDELKKERTNRFIEEAEDKIRYLKEQMSFFGGIKNFDFVTLCSLSSTIYPIISGIENRNTFELIGAVPGLLGAIYSTIRSNNIDELRREPLAYAALSGSRNTFFRRRAQGYEEF</sequence>
<evidence type="ECO:0000313" key="2">
    <source>
        <dbReference type="Proteomes" id="UP000010847"/>
    </source>
</evidence>
<organism evidence="1 2">
    <name type="scientific">Desulfitobacterium metallireducens DSM 15288</name>
    <dbReference type="NCBI Taxonomy" id="871968"/>
    <lineage>
        <taxon>Bacteria</taxon>
        <taxon>Bacillati</taxon>
        <taxon>Bacillota</taxon>
        <taxon>Clostridia</taxon>
        <taxon>Eubacteriales</taxon>
        <taxon>Desulfitobacteriaceae</taxon>
        <taxon>Desulfitobacterium</taxon>
    </lineage>
</organism>
<reference evidence="1 2" key="1">
    <citation type="submission" date="2013-12" db="EMBL/GenBank/DDBJ databases">
        <authorList>
            <consortium name="DOE Joint Genome Institute"/>
            <person name="Smidt H."/>
            <person name="Huntemann M."/>
            <person name="Han J."/>
            <person name="Chen A."/>
            <person name="Kyrpides N."/>
            <person name="Mavromatis K."/>
            <person name="Markowitz V."/>
            <person name="Palaniappan K."/>
            <person name="Ivanova N."/>
            <person name="Schaumberg A."/>
            <person name="Pati A."/>
            <person name="Liolios K."/>
            <person name="Nordberg H.P."/>
            <person name="Cantor M.N."/>
            <person name="Hua S.X."/>
            <person name="Woyke T."/>
        </authorList>
    </citation>
    <scope>NUCLEOTIDE SEQUENCE [LARGE SCALE GENOMIC DNA]</scope>
    <source>
        <strain evidence="2">DSM 15288</strain>
    </source>
</reference>
<dbReference type="Proteomes" id="UP000010847">
    <property type="component" value="Chromosome"/>
</dbReference>
<dbReference type="HOGENOM" id="CLU_791437_0_0_9"/>
<accession>W0EC40</accession>
<evidence type="ECO:0008006" key="3">
    <source>
        <dbReference type="Google" id="ProtNLM"/>
    </source>
</evidence>